<dbReference type="EMBL" id="BJUB01000005">
    <property type="protein sequence ID" value="GEK21362.1"/>
    <property type="molecule type" value="Genomic_DNA"/>
</dbReference>
<dbReference type="AlphaFoldDB" id="A0A510V3A0"/>
<organism evidence="2 3">
    <name type="scientific">Cellulomonas xylanilytica</name>
    <dbReference type="NCBI Taxonomy" id="233583"/>
    <lineage>
        <taxon>Bacteria</taxon>
        <taxon>Bacillati</taxon>
        <taxon>Actinomycetota</taxon>
        <taxon>Actinomycetes</taxon>
        <taxon>Micrococcales</taxon>
        <taxon>Cellulomonadaceae</taxon>
        <taxon>Cellulomonas</taxon>
    </lineage>
</organism>
<gene>
    <name evidence="2" type="ORF">CXY01_18820</name>
</gene>
<protein>
    <recommendedName>
        <fullName evidence="1">Orc1-like AAA ATPase domain-containing protein</fullName>
    </recommendedName>
</protein>
<dbReference type="SUPFAM" id="SSF52540">
    <property type="entry name" value="P-loop containing nucleoside triphosphate hydrolases"/>
    <property type="match status" value="1"/>
</dbReference>
<evidence type="ECO:0000259" key="1">
    <source>
        <dbReference type="Pfam" id="PF13191"/>
    </source>
</evidence>
<evidence type="ECO:0000313" key="2">
    <source>
        <dbReference type="EMBL" id="GEK21362.1"/>
    </source>
</evidence>
<dbReference type="Pfam" id="PF13191">
    <property type="entry name" value="AAA_16"/>
    <property type="match status" value="1"/>
</dbReference>
<comment type="caution">
    <text evidence="2">The sequence shown here is derived from an EMBL/GenBank/DDBJ whole genome shotgun (WGS) entry which is preliminary data.</text>
</comment>
<reference evidence="2 3" key="1">
    <citation type="submission" date="2019-07" db="EMBL/GenBank/DDBJ databases">
        <title>Whole genome shotgun sequence of Cellulomonas xylanilytica NBRC 101102.</title>
        <authorList>
            <person name="Hosoyama A."/>
            <person name="Uohara A."/>
            <person name="Ohji S."/>
            <person name="Ichikawa N."/>
        </authorList>
    </citation>
    <scope>NUCLEOTIDE SEQUENCE [LARGE SCALE GENOMIC DNA]</scope>
    <source>
        <strain evidence="2 3">NBRC 101102</strain>
    </source>
</reference>
<evidence type="ECO:0000313" key="3">
    <source>
        <dbReference type="Proteomes" id="UP000321118"/>
    </source>
</evidence>
<dbReference type="Proteomes" id="UP000321118">
    <property type="component" value="Unassembled WGS sequence"/>
</dbReference>
<name>A0A510V3A0_9CELL</name>
<dbReference type="InterPro" id="IPR041664">
    <property type="entry name" value="AAA_16"/>
</dbReference>
<dbReference type="OrthoDB" id="4775604at2"/>
<sequence length="959" mass="103687">MDRAGIVQIPGQRDTKVAYLIALAGHTGLVSMHLYGREIDTAAVRSRHNGVVVVAGDSGIGKTRFLASLAEGWNEDDLVAAPSTLRSVRGSLQGALAEAIGDCLHQYTILDPDAAQAIWTTIKATAVQLADATGRQAGRLLVSRAFEFLESKIGKDAAGVVKGVLGEVLRPASASYEERLEALVAPDTAADLSHIASEIAQHTGRRLVLLLDGGERLAVDDRSLLAELTTSLDGAPVLVVVCVNSSTVEGLEIVRVTEARDAYCHQIGSLNRRSVYEWLAAEDIPQSSWDAIVHASSGYPLFIDDAIRLVRAGVSLSEIQPPVRFESLLRGSWQALEPGLQLIVTKLSGFTDPPSEEFLGTYLGLEQLEMSILRKRLVATGVFVARADGDEWFHERRRQYVWGSLLTASDRANVSATMLASLRSWITSSNRIDGWIPRTIPSIVRQVPLADLGEDLGSLLSLTRNELGILWALLEVAEPSGKRGEFSETSEVVRYAAVRAGFRGDPVAAIERLVDLKLVYTAANEHLSIMCAIIPNAFAHAALIGEIERTFEVRPIPRFASSAFEAFVRPPLEPFKSAAISLGPGSLANHRNAMDEFDVAAEASPSLSQVSGLGIDIAADGHPVTITAIFESPEHRDAARARIADRLGSTRAGHVTLRGFAELPPNRSRYGRYRALLGLLELDRSFVPVPDIAALVHMYQQTADCFSIFRRYIDAEDASALGLLDPLRYIVDTSGWPESSIELLVSGNISRDSELVNWRGESASLFDPLLELRLRALGALEPEESIVQTTGSGGVARKFAHPLRRAVERIEQRGRAFNKGLPPVKVSVDEVELQNRITQERGVVSSIVSELAAAEIIADQSDSSDSLIIVLAGADADAGPWSRTMASCYAISDGRCEVSVRVLEAGAPSPEWDDPHGYLRSLGFIRDVGLISRVSDGVSTAIIGPLLGYAPEDLQFARR</sequence>
<keyword evidence="3" id="KW-1185">Reference proteome</keyword>
<proteinExistence type="predicted"/>
<feature type="domain" description="Orc1-like AAA ATPase" evidence="1">
    <location>
        <begin position="34"/>
        <end position="240"/>
    </location>
</feature>
<dbReference type="InterPro" id="IPR027417">
    <property type="entry name" value="P-loop_NTPase"/>
</dbReference>
<accession>A0A510V3A0</accession>